<evidence type="ECO:0000313" key="3">
    <source>
        <dbReference type="EMBL" id="KAH0617000.1"/>
    </source>
</evidence>
<keyword evidence="2" id="KW-1133">Transmembrane helix</keyword>
<feature type="region of interest" description="Disordered" evidence="1">
    <location>
        <begin position="1513"/>
        <end position="1611"/>
    </location>
</feature>
<feature type="region of interest" description="Disordered" evidence="1">
    <location>
        <begin position="1642"/>
        <end position="1677"/>
    </location>
</feature>
<dbReference type="PANTHER" id="PTHR21590:SF4">
    <property type="entry name" value="UPF0606 PROTEIN KIAA1549"/>
    <property type="match status" value="1"/>
</dbReference>
<reference evidence="3 4" key="1">
    <citation type="journal article" date="2022" name="Gigascience">
        <title>A chromosome-level genome assembly and annotation of the desert horned lizard, Phrynosoma platyrhinos, provides insight into chromosomal rearrangements among reptiles.</title>
        <authorList>
            <person name="Koochekian N."/>
            <person name="Ascanio A."/>
            <person name="Farleigh K."/>
            <person name="Card D.C."/>
            <person name="Schield D.R."/>
            <person name="Castoe T.A."/>
            <person name="Jezkova T."/>
        </authorList>
    </citation>
    <scope>NUCLEOTIDE SEQUENCE [LARGE SCALE GENOMIC DNA]</scope>
    <source>
        <strain evidence="3">NK-2021</strain>
    </source>
</reference>
<feature type="compositionally biased region" description="Low complexity" evidence="1">
    <location>
        <begin position="1321"/>
        <end position="1332"/>
    </location>
</feature>
<accession>A0ABQ7SI46</accession>
<keyword evidence="2" id="KW-0472">Membrane</keyword>
<protein>
    <submittedName>
        <fullName evidence="3">Uncharacterized protein</fullName>
    </submittedName>
</protein>
<keyword evidence="2" id="KW-0812">Transmembrane</keyword>
<gene>
    <name evidence="3" type="ORF">JD844_028551</name>
</gene>
<proteinExistence type="predicted"/>
<feature type="transmembrane region" description="Helical" evidence="2">
    <location>
        <begin position="1227"/>
        <end position="1249"/>
    </location>
</feature>
<sequence length="1883" mass="205917">MINLLSPLFILDDIYLEQQNISSLFPSQSTMNNMTHEALTKSTIESKANDMFPEGVLSPVAASSEVTLTDQEGPSTITAGQNIQALDISLRSNEAVLSDDRFISAFPNAQQTPSLKSFTEDYHSGSYPVKPTKVPLQTLLLAPSLYVQSSLLDYTETLQTTLQRAASSPHDSLPYLEPFDLTVMTLIPSRHFVTSLSYLNSVAVVDKTVGKERENPPFYALSSTPLLSDTTEESSPLFMRQLNEDTQIIPDVLTKNLDTYTEIHYNINNSVTETLSLRNSSVLSIFKETPISLVNTEAVMFSTHLPFVFLSAPPDRVLTVSNNLFSEELFSHKVSRSMASVLHGSSEIRTQVELLSDSTSPVPFTRPYASCSYCDFTSVPSEPVFSVQPSETDVGSGDYVETLSFMASEIKGVTPVTSVVSDPYDVQDSPPEVFDTTFPSRPVVSFSSRFTEVSKSDTMGNSLKNVIFTSVSPSYAQFSDITSLESTYVSFPNSVTKTVTLMSNIVEEVPFSVATVSPESAFIESVSTLPMTIMSSSLLETPEFMPSESTHFPGKTVEGFPTEESAVNRSDIPSSLSLTLSPSELDVLSHLSYATATSFMIMPNDLSTFLPRISPTFLPSSVLFDSSSTWSSAELPAVDVTGTEASQPFSWQSLLFNASSFSIPIIHSSATVPSSFYMNSSMLLEPSSILVMESEFHFTSAFSEATSQFESSSLAIGASVPMQVLPTSVLEPVFTSNILGDEPHMTSWFSLLQTTTVLTSSSPFYTTTATIEDTGATTNLNLVSSFTESVTETHFFTATPYIPPLATDLSSLSVSSTESMGILSSSVPIVMSSSVMPSSVESTIPAQTSTTVFTSMTTSTVSTSASKTGHSEITSITPGSSASSSTSALGTTPHVTMATIPATTTKQSYICDITVPDKYLVTAALAQKSVLENVYGHSPKFSFLVTSGPFVYTAIAVINALVNSSLFHGDIPLISSLQPSFPVPDHKFQVQTVLQFVPQSVDVRFCNFSLRIEKGLTVAFMEVLNITLGGFRAVFRQGPVHIIFAIQDKHGFLNGSEVSELLRNLSVVEFSFYLGFPVQQIAEPVYYPHLNTSHLMKSSWVRTVILGVVNWKIQEEIFQAEMERKLAQLLNEALSRGRIWKRATFAGNNVVQIVNMSRLEEPDNPVMLVYFVEDQDGERLGAVKTADLINRVDIQRAAIILGYRIQGPVAQPVDRVKEPPPESQNNLWIIVGVAVPVAVVLLIIIILYWKLCRTDKLEFQPDTMNNIQQRQKLQAPSVKGFDFAKQHLGQHNKDDILIIHEPTPLPGPIKDTTPSENGDLPSPKTKISSKPSKNVRHRGRVSPSDADSTASEQSSGRETGEEASRAQTAVNEVKPHRANKSGVNRVGPPQISNGTEQHSSASIFEHVDRMSRSSEVSRRVPSKIQLIAMQPIATPPIQNQPLSDRVAETNKINKEIQTALRHKSEIEHHRNKIRLRAKRKGHYEFPIVDDMVIIDTKEQQRMYRKAQMQIDKILDPGGNMPTVFIEPRKSSRAKRSPKQRRRHQINGSPMDADRDRLITTDSDGTYKRPPGVNNSAYISDPDLPAEPQTTSSTELGKFSGLPPHTSQYIPPQPSIEEARQTMHSLLDDAFALVAPSSQASSSAAITHAGGSGGQPTSTPVRTARDTPSSQWGSPYGPAHTRYMEFGMTPPSAPGLLQRQNLGPGFLPPVELIHPDQQPSDVQYSTRGIYSEEMPSVARPRPVGSTAGSQIQHLTQVGIASRIGGQQVEIPSGRAGHGQPGEPGWPPYRGEDEYARRDATHMPGPQEYSSSPVFPMPRTSARQPSAPPVQLTHSNHQGPGHCYNTSSTEDLQQPGHSSASLIKAIREELLRLSQKQTIVQNFHS</sequence>
<dbReference type="Pfam" id="PF12877">
    <property type="entry name" value="KIAA1549"/>
    <property type="match status" value="1"/>
</dbReference>
<feature type="compositionally biased region" description="Polar residues" evidence="1">
    <location>
        <begin position="1654"/>
        <end position="1672"/>
    </location>
</feature>
<feature type="region of interest" description="Disordered" evidence="1">
    <location>
        <begin position="1768"/>
        <end position="1855"/>
    </location>
</feature>
<feature type="region of interest" description="Disordered" evidence="1">
    <location>
        <begin position="1299"/>
        <end position="1399"/>
    </location>
</feature>
<feature type="compositionally biased region" description="Polar residues" evidence="1">
    <location>
        <begin position="1345"/>
        <end position="1357"/>
    </location>
</feature>
<organism evidence="3 4">
    <name type="scientific">Phrynosoma platyrhinos</name>
    <name type="common">Desert horned lizard</name>
    <dbReference type="NCBI Taxonomy" id="52577"/>
    <lineage>
        <taxon>Eukaryota</taxon>
        <taxon>Metazoa</taxon>
        <taxon>Chordata</taxon>
        <taxon>Craniata</taxon>
        <taxon>Vertebrata</taxon>
        <taxon>Euteleostomi</taxon>
        <taxon>Lepidosauria</taxon>
        <taxon>Squamata</taxon>
        <taxon>Bifurcata</taxon>
        <taxon>Unidentata</taxon>
        <taxon>Episquamata</taxon>
        <taxon>Toxicofera</taxon>
        <taxon>Iguania</taxon>
        <taxon>Phrynosomatidae</taxon>
        <taxon>Phrynosomatinae</taxon>
        <taxon>Phrynosoma</taxon>
    </lineage>
</organism>
<feature type="compositionally biased region" description="Polar residues" evidence="1">
    <location>
        <begin position="1830"/>
        <end position="1855"/>
    </location>
</feature>
<evidence type="ECO:0000313" key="4">
    <source>
        <dbReference type="Proteomes" id="UP000826234"/>
    </source>
</evidence>
<feature type="compositionally biased region" description="Basic and acidic residues" evidence="1">
    <location>
        <begin position="1788"/>
        <end position="1799"/>
    </location>
</feature>
<feature type="region of interest" description="Disordered" evidence="1">
    <location>
        <begin position="862"/>
        <end position="889"/>
    </location>
</feature>
<dbReference type="PANTHER" id="PTHR21590">
    <property type="entry name" value="SEA DOMAIN-CONTAINING PROTEIN"/>
    <property type="match status" value="1"/>
</dbReference>
<name>A0ABQ7SI46_PHRPL</name>
<feature type="compositionally biased region" description="Polar residues" evidence="1">
    <location>
        <begin position="1390"/>
        <end position="1399"/>
    </location>
</feature>
<dbReference type="EMBL" id="JAIPUX010005290">
    <property type="protein sequence ID" value="KAH0617000.1"/>
    <property type="molecule type" value="Genomic_DNA"/>
</dbReference>
<dbReference type="InterPro" id="IPR024606">
    <property type="entry name" value="KIAA1549"/>
</dbReference>
<feature type="compositionally biased region" description="Basic residues" evidence="1">
    <location>
        <begin position="1530"/>
        <end position="1544"/>
    </location>
</feature>
<keyword evidence="4" id="KW-1185">Reference proteome</keyword>
<evidence type="ECO:0000256" key="1">
    <source>
        <dbReference type="SAM" id="MobiDB-lite"/>
    </source>
</evidence>
<dbReference type="Proteomes" id="UP000826234">
    <property type="component" value="Unassembled WGS sequence"/>
</dbReference>
<comment type="caution">
    <text evidence="3">The sequence shown here is derived from an EMBL/GenBank/DDBJ whole genome shotgun (WGS) entry which is preliminary data.</text>
</comment>
<evidence type="ECO:0000256" key="2">
    <source>
        <dbReference type="SAM" id="Phobius"/>
    </source>
</evidence>